<dbReference type="InterPro" id="IPR016039">
    <property type="entry name" value="Thiolase-like"/>
</dbReference>
<evidence type="ECO:0000256" key="3">
    <source>
        <dbReference type="ARBA" id="ARBA00022553"/>
    </source>
</evidence>
<dbReference type="Pfam" id="PF00501">
    <property type="entry name" value="AMP-binding"/>
    <property type="match status" value="1"/>
</dbReference>
<evidence type="ECO:0000256" key="2">
    <source>
        <dbReference type="ARBA" id="ARBA00022450"/>
    </source>
</evidence>
<protein>
    <submittedName>
        <fullName evidence="7">Amino acid adenylation domain-containing protein</fullName>
    </submittedName>
</protein>
<evidence type="ECO:0000256" key="5">
    <source>
        <dbReference type="SAM" id="MobiDB-lite"/>
    </source>
</evidence>
<evidence type="ECO:0000256" key="1">
    <source>
        <dbReference type="ARBA" id="ARBA00001957"/>
    </source>
</evidence>
<dbReference type="Pfam" id="PF08541">
    <property type="entry name" value="ACP_syn_III_C"/>
    <property type="match status" value="2"/>
</dbReference>
<dbReference type="InterPro" id="IPR001242">
    <property type="entry name" value="Condensation_dom"/>
</dbReference>
<dbReference type="GO" id="GO:0044550">
    <property type="term" value="P:secondary metabolite biosynthetic process"/>
    <property type="evidence" value="ECO:0007669"/>
    <property type="project" value="TreeGrafter"/>
</dbReference>
<evidence type="ECO:0000259" key="6">
    <source>
        <dbReference type="PROSITE" id="PS50075"/>
    </source>
</evidence>
<dbReference type="Gene3D" id="3.30.559.30">
    <property type="entry name" value="Nonribosomal peptide synthetase, condensation domain"/>
    <property type="match status" value="1"/>
</dbReference>
<feature type="region of interest" description="Disordered" evidence="5">
    <location>
        <begin position="1478"/>
        <end position="1503"/>
    </location>
</feature>
<dbReference type="PANTHER" id="PTHR45527">
    <property type="entry name" value="NONRIBOSOMAL PEPTIDE SYNTHETASE"/>
    <property type="match status" value="1"/>
</dbReference>
<dbReference type="InterPro" id="IPR006162">
    <property type="entry name" value="Ppantetheine_attach_site"/>
</dbReference>
<dbReference type="GO" id="GO:0043041">
    <property type="term" value="P:amino acid activation for nonribosomal peptide biosynthetic process"/>
    <property type="evidence" value="ECO:0007669"/>
    <property type="project" value="TreeGrafter"/>
</dbReference>
<sequence>MVDPIDISGLSAQEKRALLSRLLVEQAQATAEAHPLSYGQRSLWFLHNLAPASPAYTITYAGRITGDLDLPALERAAQALVDRHAILRTTYAVRNDAPVQLIHPKWPVGIARHELGPDEAELRDWLRRESNRPFNLQTGPVFRLSLLRRSFGEHVLVLAVHHIAVDFWSIDVMLDELRLLYAAEHGAAAPPLCPQRYVDYVDWQLHMLDGAEADRLWDYWRRQLAGDIPNIQLPLDRPRPAAQTYRGALHRFTLDAGLGAALREVGRRSGATPYATFLAAFTALLHRYSGQDDFLIGSPFGCRDRPELEGLVGYIANPVMLRADVHGDPTFTSLLSRTKDTILGALAHQDYPFALLVERLRPARDLSHTPLSQVSFAWERPRRFQDGPGAGGGPAGLNLSTVHIGQGGAPVDLMLQVGDADGEFTCVLQYNTDLFDDETIEGVARHFVTLLRGIVSDPDSRVSELPLLTDAERSELAGWNDTSAGYDAAECIHDMVAAIALRSPDAIAVSFDVSDMTSREMTYAELDRSADELANRLQGLGVGTGSIVAVLLDRCDDVVVALLGVLKAGGAFMAIDPAQPTNRIASVLAGAPEVGVCLTHQRHLPHLHGFAGHRLSLDAQTAPTARGSVPSVGPSITDVTASSPAYVVHTSGSTGAPKGAVNTHGGLRNYLLWMADTYRVTSDDRVLHHTPVTFDASLAEIFLPLVLGARLVIARPEGHKDVGYLVRTIAEQAVTQVVHVVPSILRAMLAEPAIADCAALRRVSCGGEVLPYEVVQRFWATLDAELWNEYGPAEAAITTTAFHCERAVSGPPVPIGRPISNVTVHIVDAHLQPVPVGVPGELLIGGANVGRGYLNQPDATAARFITTPQAADSGGLLYRTGDRARYLPGGTIEYLGRLDDQVEIHGVRIEPSEVEAALDKHPGVRECAVVAGTDGRGNTLLVAHFVGLGEPVPSTAELRRFLLDWLPAAMVPALFTPTDALPRTSGGKVDRRALAAAADTSPVQESVFVAPRTRAEQILAEIWREVLEVDRVGVHDDFFALGGSSTQSLQISVRANAADLPLRPESVFLFGTIAELAAEYGQAVPEQPEAIEGDAQEFPAAATSLNGHHVITAHGVVAAPGAAGSTQPSGQKLGNTVMESIGTYLPATMMSTDAVLAGCVNPIGIPLERLTGIKNRRVAGDGEFSIDLARHAAIDCLSRSSYGAEEIDLIISCNISRYDGPANKFMFEPSTAARLRDQCGLTNALAFDVTNACAGMFTGITVADAFLRTGLVQRAMVVSGEYITHIATVAQQEIEGPMDPRLACLTVGDAGAAVILERGQGDRVGFHDLDMATLSKYSNLCIGKASSGAHGGAIMLVDSIAATAAAVKRSVPYVGSTMMRHGWRPEHCDHILMHQTSDASLHDAVIAVNRMFGYTAAHPGNVISNLAERGNTASTTHFVALADHIRGNRIKSGDNVVFGISGSGATVGAALYTFDDLPDRMRRGPDPQHSARRPVGARSTPPPAVPRVAIKGVGIAAAEQSGPPRAVDLAVQAAAACLATSGLDKAALGLIIHAGIYREDFVCEPAIAALVAGELGINDDLETPDDPKTFAFDVLNGAVGFLNACHVAVHMIGAGKAEHAMVMASEVENNTPGGDHPSYGLNETGSALLLGSTDGTAGFGQFVFHHRPENAEALATYLRHEDGHSWLQIDREPKLTTHYLDAIPAAVEELLRLEGLEPADIAAVFPPHLAAADLTEMARRIDIPRARLVDVTADADLFTSSVPYALDHAWKHQQVKPGDIGLIVSVGSGIQVGCATYRF</sequence>
<keyword evidence="3" id="KW-0597">Phosphoprotein</keyword>
<dbReference type="InterPro" id="IPR036736">
    <property type="entry name" value="ACP-like_sf"/>
</dbReference>
<keyword evidence="4" id="KW-0808">Transferase</keyword>
<dbReference type="InterPro" id="IPR000873">
    <property type="entry name" value="AMP-dep_synth/lig_dom"/>
</dbReference>
<dbReference type="Gene3D" id="3.40.50.980">
    <property type="match status" value="2"/>
</dbReference>
<dbReference type="UniPathway" id="UPA00011"/>
<dbReference type="InterPro" id="IPR020845">
    <property type="entry name" value="AMP-binding_CS"/>
</dbReference>
<dbReference type="Gene3D" id="3.30.300.30">
    <property type="match status" value="1"/>
</dbReference>
<dbReference type="PROSITE" id="PS00455">
    <property type="entry name" value="AMP_BINDING"/>
    <property type="match status" value="1"/>
</dbReference>
<dbReference type="InterPro" id="IPR045851">
    <property type="entry name" value="AMP-bd_C_sf"/>
</dbReference>
<keyword evidence="8" id="KW-1185">Reference proteome</keyword>
<dbReference type="SUPFAM" id="SSF47336">
    <property type="entry name" value="ACP-like"/>
    <property type="match status" value="1"/>
</dbReference>
<dbReference type="InterPro" id="IPR013751">
    <property type="entry name" value="ACP_syn_III_N"/>
</dbReference>
<dbReference type="InterPro" id="IPR009081">
    <property type="entry name" value="PP-bd_ACP"/>
</dbReference>
<dbReference type="Gene3D" id="3.30.559.10">
    <property type="entry name" value="Chloramphenicol acetyltransferase-like domain"/>
    <property type="match status" value="1"/>
</dbReference>
<dbReference type="GO" id="GO:0005737">
    <property type="term" value="C:cytoplasm"/>
    <property type="evidence" value="ECO:0007669"/>
    <property type="project" value="TreeGrafter"/>
</dbReference>
<dbReference type="Pfam" id="PF00550">
    <property type="entry name" value="PP-binding"/>
    <property type="match status" value="1"/>
</dbReference>
<dbReference type="GO" id="GO:0031177">
    <property type="term" value="F:phosphopantetheine binding"/>
    <property type="evidence" value="ECO:0007669"/>
    <property type="project" value="TreeGrafter"/>
</dbReference>
<dbReference type="CDD" id="cd19531">
    <property type="entry name" value="LCL_NRPS-like"/>
    <property type="match status" value="1"/>
</dbReference>
<dbReference type="GO" id="GO:0006633">
    <property type="term" value="P:fatty acid biosynthetic process"/>
    <property type="evidence" value="ECO:0007669"/>
    <property type="project" value="InterPro"/>
</dbReference>
<feature type="domain" description="Carrier" evidence="6">
    <location>
        <begin position="1010"/>
        <end position="1084"/>
    </location>
</feature>
<comment type="cofactor">
    <cofactor evidence="1">
        <name>pantetheine 4'-phosphate</name>
        <dbReference type="ChEBI" id="CHEBI:47942"/>
    </cofactor>
</comment>
<keyword evidence="2" id="KW-0596">Phosphopantetheine</keyword>
<dbReference type="Proteomes" id="UP000320095">
    <property type="component" value="Unassembled WGS sequence"/>
</dbReference>
<dbReference type="RefSeq" id="WP_140690424.1">
    <property type="nucleotide sequence ID" value="NZ_RCZG01000004.1"/>
</dbReference>
<dbReference type="PANTHER" id="PTHR45527:SF1">
    <property type="entry name" value="FATTY ACID SYNTHASE"/>
    <property type="match status" value="1"/>
</dbReference>
<dbReference type="OrthoDB" id="3671989at2"/>
<dbReference type="SUPFAM" id="SSF56801">
    <property type="entry name" value="Acetyl-CoA synthetase-like"/>
    <property type="match status" value="1"/>
</dbReference>
<dbReference type="PROSITE" id="PS50075">
    <property type="entry name" value="CARRIER"/>
    <property type="match status" value="1"/>
</dbReference>
<dbReference type="InterPro" id="IPR023213">
    <property type="entry name" value="CAT-like_dom_sf"/>
</dbReference>
<dbReference type="Gene3D" id="1.10.1200.10">
    <property type="entry name" value="ACP-like"/>
    <property type="match status" value="1"/>
</dbReference>
<dbReference type="Gene3D" id="3.40.47.10">
    <property type="match status" value="4"/>
</dbReference>
<dbReference type="Gene3D" id="2.30.38.10">
    <property type="entry name" value="Luciferase, Domain 3"/>
    <property type="match status" value="1"/>
</dbReference>
<proteinExistence type="predicted"/>
<organism evidence="7 8">
    <name type="scientific">Mycolicibacterium hodleri</name>
    <dbReference type="NCBI Taxonomy" id="49897"/>
    <lineage>
        <taxon>Bacteria</taxon>
        <taxon>Bacillati</taxon>
        <taxon>Actinomycetota</taxon>
        <taxon>Actinomycetes</taxon>
        <taxon>Mycobacteriales</taxon>
        <taxon>Mycobacteriaceae</taxon>
        <taxon>Mycolicibacterium</taxon>
    </lineage>
</organism>
<dbReference type="Pfam" id="PF08545">
    <property type="entry name" value="ACP_syn_III"/>
    <property type="match status" value="1"/>
</dbReference>
<name>A0A502ECD6_9MYCO</name>
<comment type="caution">
    <text evidence="7">The sequence shown here is derived from an EMBL/GenBank/DDBJ whole genome shotgun (WGS) entry which is preliminary data.</text>
</comment>
<dbReference type="InterPro" id="IPR010071">
    <property type="entry name" value="AA_adenyl_dom"/>
</dbReference>
<dbReference type="NCBIfam" id="TIGR01733">
    <property type="entry name" value="AA-adenyl-dom"/>
    <property type="match status" value="1"/>
</dbReference>
<dbReference type="SUPFAM" id="SSF53901">
    <property type="entry name" value="Thiolase-like"/>
    <property type="match status" value="2"/>
</dbReference>
<dbReference type="Pfam" id="PF00668">
    <property type="entry name" value="Condensation"/>
    <property type="match status" value="1"/>
</dbReference>
<dbReference type="FunFam" id="3.40.50.12780:FF:000012">
    <property type="entry name" value="Non-ribosomal peptide synthetase"/>
    <property type="match status" value="1"/>
</dbReference>
<dbReference type="InterPro" id="IPR025110">
    <property type="entry name" value="AMP-bd_C"/>
</dbReference>
<evidence type="ECO:0000313" key="7">
    <source>
        <dbReference type="EMBL" id="TPG34156.1"/>
    </source>
</evidence>
<dbReference type="SUPFAM" id="SSF52777">
    <property type="entry name" value="CoA-dependent acyltransferases"/>
    <property type="match status" value="2"/>
</dbReference>
<evidence type="ECO:0000256" key="4">
    <source>
        <dbReference type="ARBA" id="ARBA00022679"/>
    </source>
</evidence>
<reference evidence="7 8" key="1">
    <citation type="journal article" date="2019" name="Environ. Microbiol.">
        <title>Species interactions and distinct microbial communities in high Arctic permafrost affected cryosols are associated with the CH4 and CO2 gas fluxes.</title>
        <authorList>
            <person name="Altshuler I."/>
            <person name="Hamel J."/>
            <person name="Turney S."/>
            <person name="Magnuson E."/>
            <person name="Levesque R."/>
            <person name="Greer C."/>
            <person name="Whyte L.G."/>
        </authorList>
    </citation>
    <scope>NUCLEOTIDE SEQUENCE [LARGE SCALE GENOMIC DNA]</scope>
    <source>
        <strain evidence="7 8">S5.20</strain>
    </source>
</reference>
<dbReference type="InterPro" id="IPR013747">
    <property type="entry name" value="ACP_syn_III_C"/>
</dbReference>
<accession>A0A502ECD6</accession>
<dbReference type="CDD" id="cd05930">
    <property type="entry name" value="A_NRPS"/>
    <property type="match status" value="1"/>
</dbReference>
<dbReference type="GO" id="GO:0004315">
    <property type="term" value="F:3-oxoacyl-[acyl-carrier-protein] synthase activity"/>
    <property type="evidence" value="ECO:0007669"/>
    <property type="project" value="InterPro"/>
</dbReference>
<dbReference type="PROSITE" id="PS00012">
    <property type="entry name" value="PHOSPHOPANTETHEINE"/>
    <property type="match status" value="1"/>
</dbReference>
<evidence type="ECO:0000313" key="8">
    <source>
        <dbReference type="Proteomes" id="UP000320095"/>
    </source>
</evidence>
<dbReference type="Pfam" id="PF13193">
    <property type="entry name" value="AMP-binding_C"/>
    <property type="match status" value="1"/>
</dbReference>
<dbReference type="EMBL" id="RCZG01000004">
    <property type="protein sequence ID" value="TPG34156.1"/>
    <property type="molecule type" value="Genomic_DNA"/>
</dbReference>
<gene>
    <name evidence="7" type="ORF">EAH80_11120</name>
</gene>